<evidence type="ECO:0000313" key="3">
    <source>
        <dbReference type="Proteomes" id="UP000248924"/>
    </source>
</evidence>
<dbReference type="Proteomes" id="UP000248924">
    <property type="component" value="Unassembled WGS sequence"/>
</dbReference>
<dbReference type="EMBL" id="POTY01000067">
    <property type="protein sequence ID" value="PZG18707.1"/>
    <property type="molecule type" value="Genomic_DNA"/>
</dbReference>
<comment type="caution">
    <text evidence="2">The sequence shown here is derived from an EMBL/GenBank/DDBJ whole genome shotgun (WGS) entry which is preliminary data.</text>
</comment>
<organism evidence="2 3">
    <name type="scientific">Micromonospora craterilacus</name>
    <dbReference type="NCBI Taxonomy" id="1655439"/>
    <lineage>
        <taxon>Bacteria</taxon>
        <taxon>Bacillati</taxon>
        <taxon>Actinomycetota</taxon>
        <taxon>Actinomycetes</taxon>
        <taxon>Micromonosporales</taxon>
        <taxon>Micromonosporaceae</taxon>
        <taxon>Micromonospora</taxon>
    </lineage>
</organism>
<keyword evidence="3" id="KW-1185">Reference proteome</keyword>
<gene>
    <name evidence="2" type="ORF">C1I95_13105</name>
</gene>
<accession>A0A2W2FAU6</accession>
<dbReference type="OrthoDB" id="8205493at2"/>
<name>A0A2W2FAU6_9ACTN</name>
<evidence type="ECO:0000259" key="1">
    <source>
        <dbReference type="Pfam" id="PF01370"/>
    </source>
</evidence>
<dbReference type="SUPFAM" id="SSF51735">
    <property type="entry name" value="NAD(P)-binding Rossmann-fold domains"/>
    <property type="match status" value="1"/>
</dbReference>
<proteinExistence type="predicted"/>
<dbReference type="AlphaFoldDB" id="A0A2W2FAU6"/>
<protein>
    <submittedName>
        <fullName evidence="2">NAD-dependent epimerase</fullName>
    </submittedName>
</protein>
<dbReference type="Pfam" id="PF01370">
    <property type="entry name" value="Epimerase"/>
    <property type="match status" value="1"/>
</dbReference>
<reference evidence="2 3" key="1">
    <citation type="submission" date="2018-01" db="EMBL/GenBank/DDBJ databases">
        <title>Draft genome sequence of Jishengella sp. NA12.</title>
        <authorList>
            <person name="Sahin N."/>
            <person name="Ay H."/>
            <person name="Saygin H."/>
        </authorList>
    </citation>
    <scope>NUCLEOTIDE SEQUENCE [LARGE SCALE GENOMIC DNA]</scope>
    <source>
        <strain evidence="2 3">NA12</strain>
    </source>
</reference>
<dbReference type="Gene3D" id="3.40.50.720">
    <property type="entry name" value="NAD(P)-binding Rossmann-like Domain"/>
    <property type="match status" value="1"/>
</dbReference>
<evidence type="ECO:0000313" key="2">
    <source>
        <dbReference type="EMBL" id="PZG18707.1"/>
    </source>
</evidence>
<feature type="domain" description="NAD-dependent epimerase/dehydratase" evidence="1">
    <location>
        <begin position="5"/>
        <end position="121"/>
    </location>
</feature>
<dbReference type="RefSeq" id="WP_111214091.1">
    <property type="nucleotide sequence ID" value="NZ_POTY01000067.1"/>
</dbReference>
<sequence length="321" mass="34284">MALHLIVGAGMVGSTTARQLVERGEQIRIVSRSGRGPTHPQVERIAADAADADRLSELAQGVAAIYNCLNPAYDRWLTDWPPMATALLTAAERSGAPLVIAGCLYGYGEVTGPMTEQNPLAATHPKLKMRADMWRDALTAQRAGRIRAVTEVRGSDYIQAQSIFSFFLGKPLLAGRRAVVPVPLDVPHTFTSINDMAAMLVTAATDERAWNRAWHVPSADPLTIREIATRFTTAAGAPAPKLTPIPGPIIHAAGLVLPILREFRTTAYQFTQPFVMDSTAATTTFGLRPQPLDEALREAATLLGGVPGRRPGPPGGPSSTA</sequence>
<dbReference type="InterPro" id="IPR036291">
    <property type="entry name" value="NAD(P)-bd_dom_sf"/>
</dbReference>
<dbReference type="InterPro" id="IPR001509">
    <property type="entry name" value="Epimerase_deHydtase"/>
</dbReference>